<organism evidence="3 4">
    <name type="scientific">Brucella anthropi</name>
    <name type="common">Ochrobactrum anthropi</name>
    <dbReference type="NCBI Taxonomy" id="529"/>
    <lineage>
        <taxon>Bacteria</taxon>
        <taxon>Pseudomonadati</taxon>
        <taxon>Pseudomonadota</taxon>
        <taxon>Alphaproteobacteria</taxon>
        <taxon>Hyphomicrobiales</taxon>
        <taxon>Brucellaceae</taxon>
        <taxon>Brucella/Ochrobactrum group</taxon>
        <taxon>Brucella</taxon>
    </lineage>
</organism>
<dbReference type="EMBL" id="WBWS01000122">
    <property type="protein sequence ID" value="KAB2752618.1"/>
    <property type="molecule type" value="Genomic_DNA"/>
</dbReference>
<feature type="region of interest" description="Disordered" evidence="1">
    <location>
        <begin position="1"/>
        <end position="32"/>
    </location>
</feature>
<dbReference type="Gene3D" id="3.40.50.10840">
    <property type="entry name" value="Putative sugar-binding, N-terminal domain"/>
    <property type="match status" value="1"/>
</dbReference>
<evidence type="ECO:0000313" key="3">
    <source>
        <dbReference type="EMBL" id="KAB2752618.1"/>
    </source>
</evidence>
<gene>
    <name evidence="3" type="ORF">F9L04_26315</name>
</gene>
<evidence type="ECO:0000256" key="1">
    <source>
        <dbReference type="SAM" id="MobiDB-lite"/>
    </source>
</evidence>
<dbReference type="InterPro" id="IPR010737">
    <property type="entry name" value="4-carb_acid_sugar_kinase_N"/>
</dbReference>
<proteinExistence type="predicted"/>
<feature type="non-terminal residue" evidence="3">
    <location>
        <position position="81"/>
    </location>
</feature>
<dbReference type="SUPFAM" id="SSF142764">
    <property type="entry name" value="YgbK-like"/>
    <property type="match status" value="1"/>
</dbReference>
<comment type="caution">
    <text evidence="3">The sequence shown here is derived from an EMBL/GenBank/DDBJ whole genome shotgun (WGS) entry which is preliminary data.</text>
</comment>
<feature type="domain" description="Four-carbon acid sugar kinase N-terminal" evidence="2">
    <location>
        <begin position="32"/>
        <end position="78"/>
    </location>
</feature>
<reference evidence="3 4" key="1">
    <citation type="submission" date="2019-09" db="EMBL/GenBank/DDBJ databases">
        <title>Taxonomic organization of the family Brucellaceae based on a phylogenomic approach.</title>
        <authorList>
            <person name="Leclercq S."/>
            <person name="Cloeckaert A."/>
            <person name="Zygmunt M.S."/>
        </authorList>
    </citation>
    <scope>NUCLEOTIDE SEQUENCE [LARGE SCALE GENOMIC DNA]</scope>
    <source>
        <strain evidence="3 4">LMG 3313</strain>
    </source>
</reference>
<name>A0A6L3YXW2_BRUAN</name>
<evidence type="ECO:0000313" key="4">
    <source>
        <dbReference type="Proteomes" id="UP000481876"/>
    </source>
</evidence>
<accession>A0A6L3YXW2</accession>
<sequence length="81" mass="8523">APISSALAHAARSAYSTPDEPATNQPSRARKRQSCSPACNWLKSLNAAIAHYKVCSTFDSAPHVGNIGKAVEIGKAIFNQA</sequence>
<protein>
    <recommendedName>
        <fullName evidence="2">Four-carbon acid sugar kinase N-terminal domain-containing protein</fullName>
    </recommendedName>
</protein>
<dbReference type="InterPro" id="IPR037051">
    <property type="entry name" value="4-carb_acid_sugar_kinase_N_sf"/>
</dbReference>
<dbReference type="AlphaFoldDB" id="A0A6L3YXW2"/>
<evidence type="ECO:0000259" key="2">
    <source>
        <dbReference type="Pfam" id="PF07005"/>
    </source>
</evidence>
<feature type="non-terminal residue" evidence="3">
    <location>
        <position position="1"/>
    </location>
</feature>
<dbReference type="Pfam" id="PF07005">
    <property type="entry name" value="SBD_N"/>
    <property type="match status" value="1"/>
</dbReference>
<dbReference type="Proteomes" id="UP000481876">
    <property type="component" value="Unassembled WGS sequence"/>
</dbReference>